<protein>
    <submittedName>
        <fullName evidence="1">Uncharacterized protein</fullName>
    </submittedName>
</protein>
<proteinExistence type="predicted"/>
<evidence type="ECO:0000313" key="2">
    <source>
        <dbReference type="Proteomes" id="UP001321542"/>
    </source>
</evidence>
<sequence length="60" mass="6331">MLLGAAQRLKVQVRAAQVPAHVPLRAVVEQALSGSLSGCDLRVCGVSRAEQVLIRGAYFA</sequence>
<keyword evidence="2" id="KW-1185">Reference proteome</keyword>
<reference evidence="1 2" key="2">
    <citation type="journal article" date="2023" name="ChemBioChem">
        <title>Acyltransferase Domain Exchange between Two Independent Type I Polyketide Synthases in the Same Producer Strain of Macrolide Antibiotics.</title>
        <authorList>
            <person name="Kudo F."/>
            <person name="Kishikawa K."/>
            <person name="Tsuboi K."/>
            <person name="Kido T."/>
            <person name="Usui T."/>
            <person name="Hashimoto J."/>
            <person name="Shin-Ya K."/>
            <person name="Miyanaga A."/>
            <person name="Eguchi T."/>
        </authorList>
    </citation>
    <scope>NUCLEOTIDE SEQUENCE [LARGE SCALE GENOMIC DNA]</scope>
    <source>
        <strain evidence="1 2">A-8890</strain>
    </source>
</reference>
<gene>
    <name evidence="1" type="ORF">SGFS_013150</name>
</gene>
<dbReference type="EMBL" id="AP018448">
    <property type="protein sequence ID" value="BBC30021.1"/>
    <property type="molecule type" value="Genomic_DNA"/>
</dbReference>
<evidence type="ECO:0000313" key="1">
    <source>
        <dbReference type="EMBL" id="BBC30021.1"/>
    </source>
</evidence>
<dbReference type="Proteomes" id="UP001321542">
    <property type="component" value="Chromosome"/>
</dbReference>
<organism evidence="1 2">
    <name type="scientific">Streptomyces graminofaciens</name>
    <dbReference type="NCBI Taxonomy" id="68212"/>
    <lineage>
        <taxon>Bacteria</taxon>
        <taxon>Bacillati</taxon>
        <taxon>Actinomycetota</taxon>
        <taxon>Actinomycetes</taxon>
        <taxon>Kitasatosporales</taxon>
        <taxon>Streptomycetaceae</taxon>
        <taxon>Streptomyces</taxon>
    </lineage>
</organism>
<reference evidence="1 2" key="1">
    <citation type="journal article" date="2010" name="ChemBioChem">
        <title>Cloning and characterization of the biosynthetic gene cluster of 16-membered macrolide antibiotic FD-891: involvement of a dual functional cytochrome P450 monooxygenase catalyzing epoxidation and hydroxylation.</title>
        <authorList>
            <person name="Kudo F."/>
            <person name="Motegi A."/>
            <person name="Mizoue K."/>
            <person name="Eguchi T."/>
        </authorList>
    </citation>
    <scope>NUCLEOTIDE SEQUENCE [LARGE SCALE GENOMIC DNA]</scope>
    <source>
        <strain evidence="1 2">A-8890</strain>
    </source>
</reference>
<accession>A0ABM7F2M2</accession>
<name>A0ABM7F2M2_9ACTN</name>